<dbReference type="AlphaFoldDB" id="A0A974NN83"/>
<keyword evidence="2" id="KW-1185">Reference proteome</keyword>
<evidence type="ECO:0000313" key="1">
    <source>
        <dbReference type="EMBL" id="QQT00977.1"/>
    </source>
</evidence>
<accession>A0A974NN83</accession>
<dbReference type="Proteomes" id="UP000595254">
    <property type="component" value="Chromosome"/>
</dbReference>
<protein>
    <submittedName>
        <fullName evidence="1">Uncharacterized protein</fullName>
    </submittedName>
</protein>
<gene>
    <name evidence="1" type="ORF">I6J18_03460</name>
</gene>
<dbReference type="KEGG" id="ppsr:I6J18_03460"/>
<reference evidence="1 2" key="1">
    <citation type="submission" date="2021-01" db="EMBL/GenBank/DDBJ databases">
        <title>FDA dAtabase for Regulatory Grade micrObial Sequences (FDA-ARGOS): Supporting development and validation of Infectious Disease Dx tests.</title>
        <authorList>
            <person name="Nelson B."/>
            <person name="Plummer A."/>
            <person name="Tallon L."/>
            <person name="Sadzewicz L."/>
            <person name="Zhao X."/>
            <person name="Boylan J."/>
            <person name="Ott S."/>
            <person name="Bowen H."/>
            <person name="Vavikolanu K."/>
            <person name="Mehta A."/>
            <person name="Aluvathingal J."/>
            <person name="Nadendla S."/>
            <person name="Myers T."/>
            <person name="Yan Y."/>
            <person name="Sichtig H."/>
        </authorList>
    </citation>
    <scope>NUCLEOTIDE SEQUENCE [LARGE SCALE GENOMIC DNA]</scope>
    <source>
        <strain evidence="1 2">FDAARGOS_1161</strain>
    </source>
</reference>
<dbReference type="RefSeq" id="WP_040373619.1">
    <property type="nucleotide sequence ID" value="NZ_JARSPG010000008.1"/>
</dbReference>
<name>A0A974NN83_PERPY</name>
<organism evidence="1 2">
    <name type="scientific">Peribacillus psychrosaccharolyticus</name>
    <name type="common">Bacillus psychrosaccharolyticus</name>
    <dbReference type="NCBI Taxonomy" id="1407"/>
    <lineage>
        <taxon>Bacteria</taxon>
        <taxon>Bacillati</taxon>
        <taxon>Bacillota</taxon>
        <taxon>Bacilli</taxon>
        <taxon>Bacillales</taxon>
        <taxon>Bacillaceae</taxon>
        <taxon>Peribacillus</taxon>
    </lineage>
</organism>
<dbReference type="EMBL" id="CP068053">
    <property type="protein sequence ID" value="QQT00977.1"/>
    <property type="molecule type" value="Genomic_DNA"/>
</dbReference>
<sequence>MIQMSELLKMIPITPEEENRIPTDKAKKALILKKLENALIEEKVLLGELSEEEDLAVKELTKDLIVDDVPEYISVKEVAWLTGLSPQIVRRHCAKHKYIAYQPSGENGTWYIESDQFRSFPNWEEFLQVRTEMLKRSQHTNKLAFQLWYETDIDSFEKEQ</sequence>
<evidence type="ECO:0000313" key="2">
    <source>
        <dbReference type="Proteomes" id="UP000595254"/>
    </source>
</evidence>
<proteinExistence type="predicted"/>